<keyword evidence="1 4" id="KW-0489">Methyltransferase</keyword>
<dbReference type="EMBL" id="MT142534">
    <property type="protein sequence ID" value="QJA84762.1"/>
    <property type="molecule type" value="Genomic_DNA"/>
</dbReference>
<gene>
    <name evidence="4" type="ORF">MM415A00170_0026</name>
</gene>
<sequence>MEFEAIIKAIPIVPYYRDNQSDIVIYHADCRSILPLIPEKSIDLVLTDPFYVPKKNFEWKLFDEFYWDFNKQWLIELRHCLKNEFHLFISFSQNDMARFDFTLRELGFNIKSRIVWNYRNSCKATAADTQFAKTYEFIFHCSSGKKLNFPEKWDDRRFDVKTFAIPQSNFSEGKLHQFQKPLKLWNEIIEFSSNGNELILDPFLGAGTTAYCAKKLNRKCIGIEIEECYCEIAANRLRQGVLI</sequence>
<dbReference type="AlphaFoldDB" id="A0A6M3KSB3"/>
<dbReference type="Pfam" id="PF01555">
    <property type="entry name" value="N6_N4_Mtase"/>
    <property type="match status" value="1"/>
</dbReference>
<organism evidence="4">
    <name type="scientific">viral metagenome</name>
    <dbReference type="NCBI Taxonomy" id="1070528"/>
    <lineage>
        <taxon>unclassified sequences</taxon>
        <taxon>metagenomes</taxon>
        <taxon>organismal metagenomes</taxon>
    </lineage>
</organism>
<protein>
    <submittedName>
        <fullName evidence="4">Putative methyltransferase</fullName>
    </submittedName>
</protein>
<evidence type="ECO:0000259" key="3">
    <source>
        <dbReference type="Pfam" id="PF01555"/>
    </source>
</evidence>
<dbReference type="SUPFAM" id="SSF53335">
    <property type="entry name" value="S-adenosyl-L-methionine-dependent methyltransferases"/>
    <property type="match status" value="1"/>
</dbReference>
<evidence type="ECO:0000313" key="4">
    <source>
        <dbReference type="EMBL" id="QJA84762.1"/>
    </source>
</evidence>
<dbReference type="GO" id="GO:0003677">
    <property type="term" value="F:DNA binding"/>
    <property type="evidence" value="ECO:0007669"/>
    <property type="project" value="InterPro"/>
</dbReference>
<proteinExistence type="predicted"/>
<name>A0A6M3KSB3_9ZZZZ</name>
<feature type="domain" description="DNA methylase N-4/N-6" evidence="3">
    <location>
        <begin position="42"/>
        <end position="234"/>
    </location>
</feature>
<dbReference type="Gene3D" id="3.40.50.150">
    <property type="entry name" value="Vaccinia Virus protein VP39"/>
    <property type="match status" value="1"/>
</dbReference>
<dbReference type="GO" id="GO:0032259">
    <property type="term" value="P:methylation"/>
    <property type="evidence" value="ECO:0007669"/>
    <property type="project" value="UniProtKB-KW"/>
</dbReference>
<dbReference type="InterPro" id="IPR029063">
    <property type="entry name" value="SAM-dependent_MTases_sf"/>
</dbReference>
<reference evidence="4" key="1">
    <citation type="submission" date="2020-03" db="EMBL/GenBank/DDBJ databases">
        <title>The deep terrestrial virosphere.</title>
        <authorList>
            <person name="Holmfeldt K."/>
            <person name="Nilsson E."/>
            <person name="Simone D."/>
            <person name="Lopez-Fernandez M."/>
            <person name="Wu X."/>
            <person name="de Brujin I."/>
            <person name="Lundin D."/>
            <person name="Andersson A."/>
            <person name="Bertilsson S."/>
            <person name="Dopson M."/>
        </authorList>
    </citation>
    <scope>NUCLEOTIDE SEQUENCE</scope>
    <source>
        <strain evidence="4">MM415A00170</strain>
    </source>
</reference>
<dbReference type="InterPro" id="IPR002941">
    <property type="entry name" value="DNA_methylase_N4/N6"/>
</dbReference>
<keyword evidence="2 4" id="KW-0808">Transferase</keyword>
<dbReference type="GO" id="GO:0008170">
    <property type="term" value="F:N-methyltransferase activity"/>
    <property type="evidence" value="ECO:0007669"/>
    <property type="project" value="InterPro"/>
</dbReference>
<evidence type="ECO:0000256" key="2">
    <source>
        <dbReference type="ARBA" id="ARBA00022679"/>
    </source>
</evidence>
<evidence type="ECO:0000256" key="1">
    <source>
        <dbReference type="ARBA" id="ARBA00022603"/>
    </source>
</evidence>
<dbReference type="PRINTS" id="PR00508">
    <property type="entry name" value="S21N4MTFRASE"/>
</dbReference>
<accession>A0A6M3KSB3</accession>
<dbReference type="InterPro" id="IPR001091">
    <property type="entry name" value="RM_Methyltransferase"/>
</dbReference>